<protein>
    <submittedName>
        <fullName evidence="4">TetR family transcriptional regulator</fullName>
    </submittedName>
</protein>
<dbReference type="SUPFAM" id="SSF46689">
    <property type="entry name" value="Homeodomain-like"/>
    <property type="match status" value="1"/>
</dbReference>
<dbReference type="GO" id="GO:0003700">
    <property type="term" value="F:DNA-binding transcription factor activity"/>
    <property type="evidence" value="ECO:0007669"/>
    <property type="project" value="TreeGrafter"/>
</dbReference>
<dbReference type="RefSeq" id="WP_139632559.1">
    <property type="nucleotide sequence ID" value="NZ_VDLX02000008.1"/>
</dbReference>
<dbReference type="PRINTS" id="PR00455">
    <property type="entry name" value="HTHTETR"/>
</dbReference>
<dbReference type="InterPro" id="IPR050109">
    <property type="entry name" value="HTH-type_TetR-like_transc_reg"/>
</dbReference>
<keyword evidence="2" id="KW-0238">DNA-binding</keyword>
<sequence length="211" mass="23329">MGVPGGGEREAILRSAMRLFAALGYDGTSLDQIADTAGVETTAIGGHFGTKRELYLAVMDEANRVIGTVMDSRAAELRDAPPERRPEALRRYIDDHIDVCAKYPQIPALWMHRWLADATDIDLDPVSTRVMIQHSVDSVDLLARPAGADARLVMYMLFWCINGFSLGGVLDDAGRRRHADDPEMLDRFRAHMHQVLGRVLRLPDDGPGPLP</sequence>
<dbReference type="PANTHER" id="PTHR30055">
    <property type="entry name" value="HTH-TYPE TRANSCRIPTIONAL REGULATOR RUTR"/>
    <property type="match status" value="1"/>
</dbReference>
<dbReference type="Gene3D" id="1.10.357.10">
    <property type="entry name" value="Tetracycline Repressor, domain 2"/>
    <property type="match status" value="1"/>
</dbReference>
<dbReference type="PROSITE" id="PS50977">
    <property type="entry name" value="HTH_TETR_2"/>
    <property type="match status" value="1"/>
</dbReference>
<dbReference type="InterPro" id="IPR001647">
    <property type="entry name" value="HTH_TetR"/>
</dbReference>
<keyword evidence="5" id="KW-1185">Reference proteome</keyword>
<evidence type="ECO:0000313" key="5">
    <source>
        <dbReference type="Proteomes" id="UP000312512"/>
    </source>
</evidence>
<gene>
    <name evidence="4" type="ORF">FH608_022545</name>
</gene>
<dbReference type="GO" id="GO:0000976">
    <property type="term" value="F:transcription cis-regulatory region binding"/>
    <property type="evidence" value="ECO:0007669"/>
    <property type="project" value="TreeGrafter"/>
</dbReference>
<evidence type="ECO:0000256" key="2">
    <source>
        <dbReference type="ARBA" id="ARBA00023125"/>
    </source>
</evidence>
<accession>A0A5C4WC81</accession>
<dbReference type="InterPro" id="IPR009057">
    <property type="entry name" value="Homeodomain-like_sf"/>
</dbReference>
<evidence type="ECO:0000313" key="4">
    <source>
        <dbReference type="EMBL" id="KAB8193103.1"/>
    </source>
</evidence>
<dbReference type="PANTHER" id="PTHR30055:SF234">
    <property type="entry name" value="HTH-TYPE TRANSCRIPTIONAL REGULATOR BETI"/>
    <property type="match status" value="1"/>
</dbReference>
<proteinExistence type="predicted"/>
<evidence type="ECO:0000256" key="3">
    <source>
        <dbReference type="ARBA" id="ARBA00023163"/>
    </source>
</evidence>
<dbReference type="Proteomes" id="UP000312512">
    <property type="component" value="Unassembled WGS sequence"/>
</dbReference>
<keyword evidence="3" id="KW-0804">Transcription</keyword>
<evidence type="ECO:0000256" key="1">
    <source>
        <dbReference type="ARBA" id="ARBA00023015"/>
    </source>
</evidence>
<dbReference type="AlphaFoldDB" id="A0A5C4WC81"/>
<keyword evidence="1" id="KW-0805">Transcription regulation</keyword>
<dbReference type="OrthoDB" id="3404594at2"/>
<reference evidence="4 5" key="1">
    <citation type="submission" date="2019-10" db="EMBL/GenBank/DDBJ databases">
        <title>Nonomuraea sp. nov., isolated from Phyllanthus amarus.</title>
        <authorList>
            <person name="Klykleung N."/>
            <person name="Tanasupawat S."/>
        </authorList>
    </citation>
    <scope>NUCLEOTIDE SEQUENCE [LARGE SCALE GENOMIC DNA]</scope>
    <source>
        <strain evidence="4 5">PA1-10</strain>
    </source>
</reference>
<dbReference type="EMBL" id="VDLX02000008">
    <property type="protein sequence ID" value="KAB8193103.1"/>
    <property type="molecule type" value="Genomic_DNA"/>
</dbReference>
<organism evidence="4 5">
    <name type="scientific">Nonomuraea phyllanthi</name>
    <dbReference type="NCBI Taxonomy" id="2219224"/>
    <lineage>
        <taxon>Bacteria</taxon>
        <taxon>Bacillati</taxon>
        <taxon>Actinomycetota</taxon>
        <taxon>Actinomycetes</taxon>
        <taxon>Streptosporangiales</taxon>
        <taxon>Streptosporangiaceae</taxon>
        <taxon>Nonomuraea</taxon>
    </lineage>
</organism>
<dbReference type="Pfam" id="PF00440">
    <property type="entry name" value="TetR_N"/>
    <property type="match status" value="1"/>
</dbReference>
<name>A0A5C4WC81_9ACTN</name>
<comment type="caution">
    <text evidence="4">The sequence shown here is derived from an EMBL/GenBank/DDBJ whole genome shotgun (WGS) entry which is preliminary data.</text>
</comment>